<dbReference type="AlphaFoldDB" id="A0A1X0NHP1"/>
<feature type="compositionally biased region" description="Low complexity" evidence="1">
    <location>
        <begin position="33"/>
        <end position="53"/>
    </location>
</feature>
<dbReference type="RefSeq" id="XP_028878104.1">
    <property type="nucleotide sequence ID" value="XM_029030634.1"/>
</dbReference>
<accession>A0A1X0NHP1</accession>
<comment type="caution">
    <text evidence="2">The sequence shown here is derived from an EMBL/GenBank/DDBJ whole genome shotgun (WGS) entry which is preliminary data.</text>
</comment>
<evidence type="ECO:0000313" key="2">
    <source>
        <dbReference type="EMBL" id="ORC84038.1"/>
    </source>
</evidence>
<reference evidence="2 3" key="1">
    <citation type="submission" date="2017-03" db="EMBL/GenBank/DDBJ databases">
        <title>An alternative strategy for trypanosome survival in the mammalian bloodstream revealed through genome and transcriptome analysis of the ubiquitous bovine parasite Trypanosoma (Megatrypanum) theileri.</title>
        <authorList>
            <person name="Kelly S."/>
            <person name="Ivens A."/>
            <person name="Mott A."/>
            <person name="O'Neill E."/>
            <person name="Emms D."/>
            <person name="Macleod O."/>
            <person name="Voorheis P."/>
            <person name="Matthews J."/>
            <person name="Matthews K."/>
            <person name="Carrington M."/>
        </authorList>
    </citation>
    <scope>NUCLEOTIDE SEQUENCE [LARGE SCALE GENOMIC DNA]</scope>
    <source>
        <strain evidence="2">Edinburgh</strain>
    </source>
</reference>
<protein>
    <submittedName>
        <fullName evidence="2">Uncharacterized protein</fullName>
    </submittedName>
</protein>
<feature type="compositionally biased region" description="Polar residues" evidence="1">
    <location>
        <begin position="1"/>
        <end position="32"/>
    </location>
</feature>
<evidence type="ECO:0000313" key="3">
    <source>
        <dbReference type="Proteomes" id="UP000192257"/>
    </source>
</evidence>
<feature type="region of interest" description="Disordered" evidence="1">
    <location>
        <begin position="1"/>
        <end position="76"/>
    </location>
</feature>
<sequence>TAPTDETTDNSTSAESNLTQQSSAGITTNTALQETTSTTQPSTENTVTEAPTTTPSPVPVPNAEINTNVGSTVTNKANVDSSSISSVWMRTAAPVLTVVVMFSATVY</sequence>
<name>A0A1X0NHP1_9TRYP</name>
<feature type="compositionally biased region" description="Polar residues" evidence="1">
    <location>
        <begin position="64"/>
        <end position="76"/>
    </location>
</feature>
<evidence type="ECO:0000256" key="1">
    <source>
        <dbReference type="SAM" id="MobiDB-lite"/>
    </source>
</evidence>
<dbReference type="GeneID" id="39990414"/>
<dbReference type="EMBL" id="NBCO01000051">
    <property type="protein sequence ID" value="ORC84038.1"/>
    <property type="molecule type" value="Genomic_DNA"/>
</dbReference>
<gene>
    <name evidence="2" type="ORF">TM35_000511390</name>
</gene>
<dbReference type="Proteomes" id="UP000192257">
    <property type="component" value="Unassembled WGS sequence"/>
</dbReference>
<dbReference type="VEuPathDB" id="TriTrypDB:TM35_000511390"/>
<proteinExistence type="predicted"/>
<feature type="non-terminal residue" evidence="2">
    <location>
        <position position="1"/>
    </location>
</feature>
<organism evidence="2 3">
    <name type="scientific">Trypanosoma theileri</name>
    <dbReference type="NCBI Taxonomy" id="67003"/>
    <lineage>
        <taxon>Eukaryota</taxon>
        <taxon>Discoba</taxon>
        <taxon>Euglenozoa</taxon>
        <taxon>Kinetoplastea</taxon>
        <taxon>Metakinetoplastina</taxon>
        <taxon>Trypanosomatida</taxon>
        <taxon>Trypanosomatidae</taxon>
        <taxon>Trypanosoma</taxon>
    </lineage>
</organism>
<keyword evidence="3" id="KW-1185">Reference proteome</keyword>